<comment type="caution">
    <text evidence="2">The sequence shown here is derived from an EMBL/GenBank/DDBJ whole genome shotgun (WGS) entry which is preliminary data.</text>
</comment>
<feature type="compositionally biased region" description="Pro residues" evidence="1">
    <location>
        <begin position="1"/>
        <end position="11"/>
    </location>
</feature>
<dbReference type="Proteomes" id="UP001152300">
    <property type="component" value="Unassembled WGS sequence"/>
</dbReference>
<keyword evidence="3" id="KW-1185">Reference proteome</keyword>
<organism evidence="2 3">
    <name type="scientific">Sclerotinia nivalis</name>
    <dbReference type="NCBI Taxonomy" id="352851"/>
    <lineage>
        <taxon>Eukaryota</taxon>
        <taxon>Fungi</taxon>
        <taxon>Dikarya</taxon>
        <taxon>Ascomycota</taxon>
        <taxon>Pezizomycotina</taxon>
        <taxon>Leotiomycetes</taxon>
        <taxon>Helotiales</taxon>
        <taxon>Sclerotiniaceae</taxon>
        <taxon>Sclerotinia</taxon>
    </lineage>
</organism>
<evidence type="ECO:0000313" key="3">
    <source>
        <dbReference type="Proteomes" id="UP001152300"/>
    </source>
</evidence>
<dbReference type="AlphaFoldDB" id="A0A9X0DNN5"/>
<feature type="region of interest" description="Disordered" evidence="1">
    <location>
        <begin position="1"/>
        <end position="101"/>
    </location>
</feature>
<reference evidence="2" key="1">
    <citation type="submission" date="2022-11" db="EMBL/GenBank/DDBJ databases">
        <title>Genome Resource of Sclerotinia nivalis Strain SnTB1, a Plant Pathogen Isolated from American Ginseng.</title>
        <authorList>
            <person name="Fan S."/>
        </authorList>
    </citation>
    <scope>NUCLEOTIDE SEQUENCE</scope>
    <source>
        <strain evidence="2">SnTB1</strain>
    </source>
</reference>
<feature type="compositionally biased region" description="Polar residues" evidence="1">
    <location>
        <begin position="58"/>
        <end position="82"/>
    </location>
</feature>
<feature type="compositionally biased region" description="Polar residues" evidence="1">
    <location>
        <begin position="12"/>
        <end position="49"/>
    </location>
</feature>
<protein>
    <submittedName>
        <fullName evidence="2">Uncharacterized protein</fullName>
    </submittedName>
</protein>
<sequence length="101" mass="11107">MNHKTPLPPPSSKTALSKTLRTNPTLFKSITPPIQNPSNSKPSKSTALQMQPVLPNKSAINPTQHHITSNNHPPLTSQKTTPPSIPPFYHSTLLPPHHPYK</sequence>
<dbReference type="EMBL" id="JAPEIS010000004">
    <property type="protein sequence ID" value="KAJ8067218.1"/>
    <property type="molecule type" value="Genomic_DNA"/>
</dbReference>
<evidence type="ECO:0000313" key="2">
    <source>
        <dbReference type="EMBL" id="KAJ8067218.1"/>
    </source>
</evidence>
<proteinExistence type="predicted"/>
<name>A0A9X0DNN5_9HELO</name>
<gene>
    <name evidence="2" type="ORF">OCU04_004582</name>
</gene>
<evidence type="ECO:0000256" key="1">
    <source>
        <dbReference type="SAM" id="MobiDB-lite"/>
    </source>
</evidence>
<accession>A0A9X0DNN5</accession>